<organism evidence="3 5">
    <name type="scientific">Faucicola osloensis</name>
    <name type="common">Moraxella osloensis</name>
    <dbReference type="NCBI Taxonomy" id="34062"/>
    <lineage>
        <taxon>Bacteria</taxon>
        <taxon>Pseudomonadati</taxon>
        <taxon>Pseudomonadota</taxon>
        <taxon>Gammaproteobacteria</taxon>
        <taxon>Moraxellales</taxon>
        <taxon>Moraxellaceae</taxon>
        <taxon>Faucicola</taxon>
    </lineage>
</organism>
<dbReference type="InterPro" id="IPR036113">
    <property type="entry name" value="Asp/Glu-ADT_sf_sub_c"/>
</dbReference>
<keyword evidence="1" id="KW-0067">ATP-binding</keyword>
<dbReference type="HAMAP" id="MF_00122">
    <property type="entry name" value="GatC"/>
    <property type="match status" value="1"/>
</dbReference>
<sequence length="100" mass="10812">MSQTLSTDEIMNIAKLARLGVTAEQADSYANDLSKILSMMDILAEVNTDNIAPLTNVHDMTQPLREDVIGGNGVEVNRELNQSIAPSVADGLYLVPQVIE</sequence>
<reference evidence="2 4" key="1">
    <citation type="submission" date="2016-06" db="EMBL/GenBank/DDBJ databases">
        <title>Draft genome of Moraxella osloensis CCUG 67237.</title>
        <authorList>
            <person name="Salva-Serra F."/>
            <person name="Engstrom-Jakobsson H."/>
            <person name="Thorell K."/>
            <person name="Gonzales-Siles L."/>
            <person name="Karlsson R."/>
            <person name="Boulund F."/>
            <person name="Engstrand L."/>
            <person name="Kristiansson E."/>
            <person name="Moore E."/>
        </authorList>
    </citation>
    <scope>NUCLEOTIDE SEQUENCE [LARGE SCALE GENOMIC DNA]</scope>
    <source>
        <strain evidence="2 4">CCUG 67237</strain>
    </source>
</reference>
<keyword evidence="1" id="KW-0648">Protein biosynthesis</keyword>
<protein>
    <recommendedName>
        <fullName evidence="1">Aspartyl/glutamyl-tRNA(Asn/Gln) amidotransferase subunit C</fullName>
        <shortName evidence="1">Asp/Glu-ADT subunit C</shortName>
        <ecNumber evidence="1">6.3.5.-</ecNumber>
    </recommendedName>
</protein>
<evidence type="ECO:0000313" key="5">
    <source>
        <dbReference type="Proteomes" id="UP000234914"/>
    </source>
</evidence>
<keyword evidence="1" id="KW-0436">Ligase</keyword>
<dbReference type="InterPro" id="IPR003837">
    <property type="entry name" value="GatC"/>
</dbReference>
<evidence type="ECO:0000313" key="3">
    <source>
        <dbReference type="EMBL" id="PKZ69517.1"/>
    </source>
</evidence>
<dbReference type="GO" id="GO:0050567">
    <property type="term" value="F:glutaminyl-tRNA synthase (glutamine-hydrolyzing) activity"/>
    <property type="evidence" value="ECO:0007669"/>
    <property type="project" value="UniProtKB-UniRule"/>
</dbReference>
<comment type="subunit">
    <text evidence="1">Heterotrimer of A, B and C subunits.</text>
</comment>
<dbReference type="GO" id="GO:0005524">
    <property type="term" value="F:ATP binding"/>
    <property type="evidence" value="ECO:0007669"/>
    <property type="project" value="UniProtKB-KW"/>
</dbReference>
<dbReference type="EMBL" id="LZMT01000009">
    <property type="protein sequence ID" value="OBX65466.1"/>
    <property type="molecule type" value="Genomic_DNA"/>
</dbReference>
<evidence type="ECO:0000313" key="2">
    <source>
        <dbReference type="EMBL" id="OBX65466.1"/>
    </source>
</evidence>
<comment type="catalytic activity">
    <reaction evidence="1">
        <text>L-glutamyl-tRNA(Gln) + L-glutamine + ATP + H2O = L-glutaminyl-tRNA(Gln) + L-glutamate + ADP + phosphate + H(+)</text>
        <dbReference type="Rhea" id="RHEA:17521"/>
        <dbReference type="Rhea" id="RHEA-COMP:9681"/>
        <dbReference type="Rhea" id="RHEA-COMP:9684"/>
        <dbReference type="ChEBI" id="CHEBI:15377"/>
        <dbReference type="ChEBI" id="CHEBI:15378"/>
        <dbReference type="ChEBI" id="CHEBI:29985"/>
        <dbReference type="ChEBI" id="CHEBI:30616"/>
        <dbReference type="ChEBI" id="CHEBI:43474"/>
        <dbReference type="ChEBI" id="CHEBI:58359"/>
        <dbReference type="ChEBI" id="CHEBI:78520"/>
        <dbReference type="ChEBI" id="CHEBI:78521"/>
        <dbReference type="ChEBI" id="CHEBI:456216"/>
    </reaction>
</comment>
<dbReference type="AlphaFoldDB" id="A0A1B8Q6T3"/>
<dbReference type="GO" id="GO:0006450">
    <property type="term" value="P:regulation of translational fidelity"/>
    <property type="evidence" value="ECO:0007669"/>
    <property type="project" value="InterPro"/>
</dbReference>
<dbReference type="RefSeq" id="WP_060995645.1">
    <property type="nucleotide sequence ID" value="NZ_JAHXPO010000017.1"/>
</dbReference>
<dbReference type="NCBIfam" id="TIGR00135">
    <property type="entry name" value="gatC"/>
    <property type="match status" value="1"/>
</dbReference>
<dbReference type="GO" id="GO:0006412">
    <property type="term" value="P:translation"/>
    <property type="evidence" value="ECO:0007669"/>
    <property type="project" value="UniProtKB-UniRule"/>
</dbReference>
<comment type="similarity">
    <text evidence="1">Belongs to the GatC family.</text>
</comment>
<name>A0A1B8Q6T3_FAUOS</name>
<comment type="function">
    <text evidence="1">Allows the formation of correctly charged Asn-tRNA(Asn) or Gln-tRNA(Gln) through the transamidation of misacylated Asp-tRNA(Asn) or Glu-tRNA(Gln) in organisms which lack either or both of asparaginyl-tRNA or glutaminyl-tRNA synthetases. The reaction takes place in the presence of glutamine and ATP through an activated phospho-Asp-tRNA(Asn) or phospho-Glu-tRNA(Gln).</text>
</comment>
<evidence type="ECO:0000313" key="4">
    <source>
        <dbReference type="Proteomes" id="UP000092509"/>
    </source>
</evidence>
<accession>A0A1B8Q6T3</accession>
<dbReference type="Pfam" id="PF02686">
    <property type="entry name" value="GatC"/>
    <property type="match status" value="1"/>
</dbReference>
<dbReference type="EC" id="6.3.5.-" evidence="1"/>
<dbReference type="Proteomes" id="UP000234914">
    <property type="component" value="Unassembled WGS sequence"/>
</dbReference>
<keyword evidence="3" id="KW-0808">Transferase</keyword>
<dbReference type="EMBL" id="PKJS01000003">
    <property type="protein sequence ID" value="PKZ69517.1"/>
    <property type="molecule type" value="Genomic_DNA"/>
</dbReference>
<evidence type="ECO:0000256" key="1">
    <source>
        <dbReference type="HAMAP-Rule" id="MF_00122"/>
    </source>
</evidence>
<dbReference type="GO" id="GO:0016740">
    <property type="term" value="F:transferase activity"/>
    <property type="evidence" value="ECO:0007669"/>
    <property type="project" value="UniProtKB-KW"/>
</dbReference>
<keyword evidence="1" id="KW-0547">Nucleotide-binding</keyword>
<comment type="catalytic activity">
    <reaction evidence="1">
        <text>L-aspartyl-tRNA(Asn) + L-glutamine + ATP + H2O = L-asparaginyl-tRNA(Asn) + L-glutamate + ADP + phosphate + 2 H(+)</text>
        <dbReference type="Rhea" id="RHEA:14513"/>
        <dbReference type="Rhea" id="RHEA-COMP:9674"/>
        <dbReference type="Rhea" id="RHEA-COMP:9677"/>
        <dbReference type="ChEBI" id="CHEBI:15377"/>
        <dbReference type="ChEBI" id="CHEBI:15378"/>
        <dbReference type="ChEBI" id="CHEBI:29985"/>
        <dbReference type="ChEBI" id="CHEBI:30616"/>
        <dbReference type="ChEBI" id="CHEBI:43474"/>
        <dbReference type="ChEBI" id="CHEBI:58359"/>
        <dbReference type="ChEBI" id="CHEBI:78515"/>
        <dbReference type="ChEBI" id="CHEBI:78516"/>
        <dbReference type="ChEBI" id="CHEBI:456216"/>
    </reaction>
</comment>
<gene>
    <name evidence="1" type="primary">gatC</name>
    <name evidence="2" type="ORF">A9299_08365</name>
    <name evidence="3" type="ORF">CYJ96_03205</name>
</gene>
<reference evidence="3 5" key="2">
    <citation type="submission" date="2017-12" db="EMBL/GenBank/DDBJ databases">
        <title>Phylogenetic diversity of female urinary microbiome.</title>
        <authorList>
            <person name="Thomas-White K."/>
            <person name="Wolfe A.J."/>
        </authorList>
    </citation>
    <scope>NUCLEOTIDE SEQUENCE [LARGE SCALE GENOMIC DNA]</scope>
    <source>
        <strain evidence="3 5">UMB0416</strain>
    </source>
</reference>
<dbReference type="Gene3D" id="1.10.20.60">
    <property type="entry name" value="Glu-tRNAGln amidotransferase C subunit, N-terminal domain"/>
    <property type="match status" value="1"/>
</dbReference>
<proteinExistence type="inferred from homology"/>
<dbReference type="SUPFAM" id="SSF141000">
    <property type="entry name" value="Glu-tRNAGln amidotransferase C subunit"/>
    <property type="match status" value="1"/>
</dbReference>
<comment type="caution">
    <text evidence="3">The sequence shown here is derived from an EMBL/GenBank/DDBJ whole genome shotgun (WGS) entry which is preliminary data.</text>
</comment>